<dbReference type="VEuPathDB" id="FungiDB:Z520_04417"/>
<protein>
    <recommendedName>
        <fullName evidence="1">protein S-acyltransferase</fullName>
        <ecNumber evidence="1">2.3.1.225</ecNumber>
    </recommendedName>
</protein>
<dbReference type="Proteomes" id="UP000053411">
    <property type="component" value="Unassembled WGS sequence"/>
</dbReference>
<evidence type="ECO:0000259" key="6">
    <source>
        <dbReference type="Pfam" id="PF24883"/>
    </source>
</evidence>
<dbReference type="RefSeq" id="XP_016633904.1">
    <property type="nucleotide sequence ID" value="XM_016774924.1"/>
</dbReference>
<dbReference type="GO" id="GO:0019706">
    <property type="term" value="F:protein-cysteine S-palmitoyltransferase activity"/>
    <property type="evidence" value="ECO:0007669"/>
    <property type="project" value="UniProtKB-EC"/>
</dbReference>
<dbReference type="SUPFAM" id="SSF48403">
    <property type="entry name" value="Ankyrin repeat"/>
    <property type="match status" value="1"/>
</dbReference>
<feature type="coiled-coil region" evidence="5">
    <location>
        <begin position="34"/>
        <end position="61"/>
    </location>
</feature>
<dbReference type="OrthoDB" id="5421817at2759"/>
<proteinExistence type="predicted"/>
<dbReference type="PRINTS" id="PR01415">
    <property type="entry name" value="ANKYRIN"/>
</dbReference>
<feature type="repeat" description="ANK" evidence="4">
    <location>
        <begin position="448"/>
        <end position="480"/>
    </location>
</feature>
<dbReference type="InterPro" id="IPR027417">
    <property type="entry name" value="P-loop_NTPase"/>
</dbReference>
<feature type="repeat" description="ANK" evidence="4">
    <location>
        <begin position="481"/>
        <end position="513"/>
    </location>
</feature>
<evidence type="ECO:0000313" key="8">
    <source>
        <dbReference type="Proteomes" id="UP000053411"/>
    </source>
</evidence>
<dbReference type="PROSITE" id="PS50088">
    <property type="entry name" value="ANK_REPEAT"/>
    <property type="match status" value="6"/>
</dbReference>
<dbReference type="Gene3D" id="1.25.40.20">
    <property type="entry name" value="Ankyrin repeat-containing domain"/>
    <property type="match status" value="3"/>
</dbReference>
<dbReference type="EC" id="2.3.1.225" evidence="1"/>
<dbReference type="EMBL" id="KN848068">
    <property type="protein sequence ID" value="KIX99781.1"/>
    <property type="molecule type" value="Genomic_DNA"/>
</dbReference>
<feature type="repeat" description="ANK" evidence="4">
    <location>
        <begin position="415"/>
        <end position="447"/>
    </location>
</feature>
<evidence type="ECO:0000256" key="1">
    <source>
        <dbReference type="ARBA" id="ARBA00012210"/>
    </source>
</evidence>
<sequence length="620" mass="69717">MDGLSDAATIIAVIKLSCEVVGFVGTAIGATKERKRVREEVQACQTILQQLKDEAEESEEGQRWAKIIKALEEPHAPLGRLWIALNVLKTRLEPKGGPKLLTSLRWPFQRKEVEKIIDSIEREKALLGLALVNDERRLIQDLKKSSKENTCQIRELLEVVKESSQASENRLAELENGLARIELLQAGLNDGQDRREASEEHRTVLDWLTPLNYASQQSDFISRRQPGTGQWLLDATEFKTWVETDKQILFCPGIPGAGKTILTSIIIEYLHRKFQQDQVDGNIGIAYLYCNYRQRYEQRAIDLLTSLLKQLSHARSSLTGCVKDLYDQHRSRQTRPSVDEVSRTLQKLARTFSRIFIIIDAVDECQTSDGSQMLFLTEVFNLHTSSGANIFVTSRFIPEIVKKFEGAYPRYIDADGRTALWFAASSGQEGVVRLLLDKGANIEVKDNEGRTALLCATEVGQETVVRLLLDEGANIEVEDYDGHTALMCAVCEGHEAIIRLLLHEGANIEAKDNNCKTALSWAAYLWREDIVRLLLDKGANIEVKDSCGTTALSSAAYRGYEDIVRLLLDKGANLEAKDHFGKAPLWWAAIEKREGIVRLLLERGADVESWDESLFGPIPR</sequence>
<dbReference type="PANTHER" id="PTHR24161:SF85">
    <property type="entry name" value="PALMITOYLTRANSFERASE HIP14"/>
    <property type="match status" value="1"/>
</dbReference>
<dbReference type="AlphaFoldDB" id="A0A0D2IS03"/>
<feature type="repeat" description="ANK" evidence="4">
    <location>
        <begin position="547"/>
        <end position="579"/>
    </location>
</feature>
<dbReference type="STRING" id="1442371.A0A0D2IS03"/>
<dbReference type="GeneID" id="27710163"/>
<dbReference type="SMART" id="SM00248">
    <property type="entry name" value="ANK"/>
    <property type="match status" value="6"/>
</dbReference>
<dbReference type="PROSITE" id="PS50297">
    <property type="entry name" value="ANK_REP_REGION"/>
    <property type="match status" value="6"/>
</dbReference>
<evidence type="ECO:0000256" key="3">
    <source>
        <dbReference type="ARBA" id="ARBA00023043"/>
    </source>
</evidence>
<evidence type="ECO:0000256" key="2">
    <source>
        <dbReference type="ARBA" id="ARBA00022737"/>
    </source>
</evidence>
<feature type="repeat" description="ANK" evidence="4">
    <location>
        <begin position="580"/>
        <end position="612"/>
    </location>
</feature>
<keyword evidence="8" id="KW-1185">Reference proteome</keyword>
<dbReference type="Gene3D" id="3.40.50.300">
    <property type="entry name" value="P-loop containing nucleotide triphosphate hydrolases"/>
    <property type="match status" value="1"/>
</dbReference>
<feature type="domain" description="Nephrocystin 3-like N-terminal" evidence="6">
    <location>
        <begin position="227"/>
        <end position="395"/>
    </location>
</feature>
<evidence type="ECO:0000313" key="7">
    <source>
        <dbReference type="EMBL" id="KIX99781.1"/>
    </source>
</evidence>
<dbReference type="Pfam" id="PF12796">
    <property type="entry name" value="Ank_2"/>
    <property type="match status" value="2"/>
</dbReference>
<keyword evidence="5" id="KW-0175">Coiled coil</keyword>
<dbReference type="SUPFAM" id="SSF52540">
    <property type="entry name" value="P-loop containing nucleoside triphosphate hydrolases"/>
    <property type="match status" value="1"/>
</dbReference>
<evidence type="ECO:0000256" key="4">
    <source>
        <dbReference type="PROSITE-ProRule" id="PRU00023"/>
    </source>
</evidence>
<feature type="coiled-coil region" evidence="5">
    <location>
        <begin position="157"/>
        <end position="184"/>
    </location>
</feature>
<keyword evidence="3 4" id="KW-0040">ANK repeat</keyword>
<dbReference type="InterPro" id="IPR036770">
    <property type="entry name" value="Ankyrin_rpt-contain_sf"/>
</dbReference>
<evidence type="ECO:0000256" key="5">
    <source>
        <dbReference type="SAM" id="Coils"/>
    </source>
</evidence>
<reference evidence="7 8" key="1">
    <citation type="submission" date="2015-01" db="EMBL/GenBank/DDBJ databases">
        <title>The Genome Sequence of Fonsecaea multimorphosa CBS 102226.</title>
        <authorList>
            <consortium name="The Broad Institute Genomics Platform"/>
            <person name="Cuomo C."/>
            <person name="de Hoog S."/>
            <person name="Gorbushina A."/>
            <person name="Stielow B."/>
            <person name="Teixiera M."/>
            <person name="Abouelleil A."/>
            <person name="Chapman S.B."/>
            <person name="Priest M."/>
            <person name="Young S.K."/>
            <person name="Wortman J."/>
            <person name="Nusbaum C."/>
            <person name="Birren B."/>
        </authorList>
    </citation>
    <scope>NUCLEOTIDE SEQUENCE [LARGE SCALE GENOMIC DNA]</scope>
    <source>
        <strain evidence="7 8">CBS 102226</strain>
    </source>
</reference>
<dbReference type="InterPro" id="IPR002110">
    <property type="entry name" value="Ankyrin_rpt"/>
</dbReference>
<organism evidence="7 8">
    <name type="scientific">Fonsecaea multimorphosa CBS 102226</name>
    <dbReference type="NCBI Taxonomy" id="1442371"/>
    <lineage>
        <taxon>Eukaryota</taxon>
        <taxon>Fungi</taxon>
        <taxon>Dikarya</taxon>
        <taxon>Ascomycota</taxon>
        <taxon>Pezizomycotina</taxon>
        <taxon>Eurotiomycetes</taxon>
        <taxon>Chaetothyriomycetidae</taxon>
        <taxon>Chaetothyriales</taxon>
        <taxon>Herpotrichiellaceae</taxon>
        <taxon>Fonsecaea</taxon>
    </lineage>
</organism>
<feature type="repeat" description="ANK" evidence="4">
    <location>
        <begin position="514"/>
        <end position="546"/>
    </location>
</feature>
<dbReference type="InterPro" id="IPR056884">
    <property type="entry name" value="NPHP3-like_N"/>
</dbReference>
<keyword evidence="2" id="KW-0677">Repeat</keyword>
<dbReference type="Pfam" id="PF24883">
    <property type="entry name" value="NPHP3_N"/>
    <property type="match status" value="1"/>
</dbReference>
<gene>
    <name evidence="7" type="ORF">Z520_04417</name>
</gene>
<dbReference type="PANTHER" id="PTHR24161">
    <property type="entry name" value="ANK_REP_REGION DOMAIN-CONTAINING PROTEIN-RELATED"/>
    <property type="match status" value="1"/>
</dbReference>
<dbReference type="Pfam" id="PF00023">
    <property type="entry name" value="Ank"/>
    <property type="match status" value="1"/>
</dbReference>
<accession>A0A0D2IS03</accession>
<name>A0A0D2IS03_9EURO</name>